<evidence type="ECO:0000313" key="1">
    <source>
        <dbReference type="EMBL" id="KAL1249056.1"/>
    </source>
</evidence>
<reference evidence="1 2" key="1">
    <citation type="submission" date="2023-09" db="EMBL/GenBank/DDBJ databases">
        <authorList>
            <person name="Wang M."/>
        </authorList>
    </citation>
    <scope>NUCLEOTIDE SEQUENCE [LARGE SCALE GENOMIC DNA]</scope>
    <source>
        <strain evidence="1">GT-2023</strain>
        <tissue evidence="1">Liver</tissue>
    </source>
</reference>
<gene>
    <name evidence="1" type="ORF">QQF64_022374</name>
</gene>
<dbReference type="EMBL" id="JAYMGO010000024">
    <property type="protein sequence ID" value="KAL1249056.1"/>
    <property type="molecule type" value="Genomic_DNA"/>
</dbReference>
<accession>A0ABR3LAN3</accession>
<proteinExistence type="predicted"/>
<organism evidence="1 2">
    <name type="scientific">Cirrhinus molitorella</name>
    <name type="common">mud carp</name>
    <dbReference type="NCBI Taxonomy" id="172907"/>
    <lineage>
        <taxon>Eukaryota</taxon>
        <taxon>Metazoa</taxon>
        <taxon>Chordata</taxon>
        <taxon>Craniata</taxon>
        <taxon>Vertebrata</taxon>
        <taxon>Euteleostomi</taxon>
        <taxon>Actinopterygii</taxon>
        <taxon>Neopterygii</taxon>
        <taxon>Teleostei</taxon>
        <taxon>Ostariophysi</taxon>
        <taxon>Cypriniformes</taxon>
        <taxon>Cyprinidae</taxon>
        <taxon>Labeoninae</taxon>
        <taxon>Labeonini</taxon>
        <taxon>Cirrhinus</taxon>
    </lineage>
</organism>
<protein>
    <submittedName>
        <fullName evidence="1">Uncharacterized protein</fullName>
    </submittedName>
</protein>
<comment type="caution">
    <text evidence="1">The sequence shown here is derived from an EMBL/GenBank/DDBJ whole genome shotgun (WGS) entry which is preliminary data.</text>
</comment>
<dbReference type="Proteomes" id="UP001558613">
    <property type="component" value="Unassembled WGS sequence"/>
</dbReference>
<name>A0ABR3LAN3_9TELE</name>
<keyword evidence="2" id="KW-1185">Reference proteome</keyword>
<evidence type="ECO:0000313" key="2">
    <source>
        <dbReference type="Proteomes" id="UP001558613"/>
    </source>
</evidence>
<sequence length="79" mass="8409">MGKVWHGCVMIHRHASTRLSPHVVGASGLASSFKPTFSASPSSAQKGVRAIRRSLKRSVKQTAADFSLTADTDQNDISA</sequence>